<organism evidence="6 7">
    <name type="scientific">Glutamicibacter uratoxydans</name>
    <name type="common">Arthrobacter uratoxydans</name>
    <dbReference type="NCBI Taxonomy" id="43667"/>
    <lineage>
        <taxon>Bacteria</taxon>
        <taxon>Bacillati</taxon>
        <taxon>Actinomycetota</taxon>
        <taxon>Actinomycetes</taxon>
        <taxon>Micrococcales</taxon>
        <taxon>Micrococcaceae</taxon>
        <taxon>Glutamicibacter</taxon>
    </lineage>
</organism>
<evidence type="ECO:0000259" key="5">
    <source>
        <dbReference type="Pfam" id="PF13439"/>
    </source>
</evidence>
<evidence type="ECO:0000313" key="6">
    <source>
        <dbReference type="EMBL" id="GED06016.1"/>
    </source>
</evidence>
<evidence type="ECO:0000256" key="2">
    <source>
        <dbReference type="ARBA" id="ARBA00022676"/>
    </source>
</evidence>
<keyword evidence="3 6" id="KW-0808">Transferase</keyword>
<dbReference type="AlphaFoldDB" id="A0A4Y4DM52"/>
<keyword evidence="2" id="KW-0328">Glycosyltransferase</keyword>
<reference evidence="6 7" key="1">
    <citation type="submission" date="2019-06" db="EMBL/GenBank/DDBJ databases">
        <title>Whole genome shotgun sequence of Glutamicibacter uratoxydans NBRC 15515.</title>
        <authorList>
            <person name="Hosoyama A."/>
            <person name="Uohara A."/>
            <person name="Ohji S."/>
            <person name="Ichikawa N."/>
        </authorList>
    </citation>
    <scope>NUCLEOTIDE SEQUENCE [LARGE SCALE GENOMIC DNA]</scope>
    <source>
        <strain evidence="6 7">NBRC 15515</strain>
    </source>
</reference>
<dbReference type="GO" id="GO:1901137">
    <property type="term" value="P:carbohydrate derivative biosynthetic process"/>
    <property type="evidence" value="ECO:0007669"/>
    <property type="project" value="UniProtKB-ARBA"/>
</dbReference>
<dbReference type="RefSeq" id="WP_141363667.1">
    <property type="nucleotide sequence ID" value="NZ_BAAAJL010000003.1"/>
</dbReference>
<dbReference type="EMBL" id="BJNY01000008">
    <property type="protein sequence ID" value="GED06016.1"/>
    <property type="molecule type" value="Genomic_DNA"/>
</dbReference>
<dbReference type="Proteomes" id="UP000316612">
    <property type="component" value="Unassembled WGS sequence"/>
</dbReference>
<dbReference type="PANTHER" id="PTHR45947:SF3">
    <property type="entry name" value="SULFOQUINOVOSYL TRANSFERASE SQD2"/>
    <property type="match status" value="1"/>
</dbReference>
<dbReference type="InterPro" id="IPR028098">
    <property type="entry name" value="Glyco_trans_4-like_N"/>
</dbReference>
<dbReference type="CDD" id="cd03814">
    <property type="entry name" value="GT4-like"/>
    <property type="match status" value="1"/>
</dbReference>
<dbReference type="OrthoDB" id="9802525at2"/>
<feature type="domain" description="Glycosyltransferase subfamily 4-like N-terminal" evidence="5">
    <location>
        <begin position="14"/>
        <end position="188"/>
    </location>
</feature>
<dbReference type="Pfam" id="PF13439">
    <property type="entry name" value="Glyco_transf_4"/>
    <property type="match status" value="1"/>
</dbReference>
<dbReference type="InterPro" id="IPR050194">
    <property type="entry name" value="Glycosyltransferase_grp1"/>
</dbReference>
<protein>
    <recommendedName>
        <fullName evidence="1">D-inositol 3-phosphate glycosyltransferase</fullName>
    </recommendedName>
</protein>
<keyword evidence="7" id="KW-1185">Reference proteome</keyword>
<evidence type="ECO:0000256" key="1">
    <source>
        <dbReference type="ARBA" id="ARBA00021292"/>
    </source>
</evidence>
<evidence type="ECO:0000313" key="7">
    <source>
        <dbReference type="Proteomes" id="UP000316612"/>
    </source>
</evidence>
<dbReference type="InterPro" id="IPR001296">
    <property type="entry name" value="Glyco_trans_1"/>
</dbReference>
<name>A0A4Y4DM52_GLUUR</name>
<dbReference type="GO" id="GO:0016758">
    <property type="term" value="F:hexosyltransferase activity"/>
    <property type="evidence" value="ECO:0007669"/>
    <property type="project" value="TreeGrafter"/>
</dbReference>
<sequence>MKVAIFAESFLPHVNGVTNSILRTLEHLRLRGEEAVVIAPAGSLVNELSGRAVPRRYQGFKVVTVPSVPLAMYPEVRLSTASVHRIRKILVNEQVDVVHLASPFLLGSKAMRAAQELGLPTVAVYQTEVPAYAARYKFPWLAERLWDHVRSIHNAADLTLVPSSFSYQQLESLGIERLKIFRRGVDTAQFAPHRRNEAFRKAIGPNSERLIGYVGRLSADKQVEDLKVLSSLPGTRLVVVGSGPMAQELKAALPDAHFTGFLSGARLAEVMASLDVFVHPGESETFCQTIQEAMACAVPVVAVGRGGPLDLVDSSRTGWLYEPKALHELAYRVSDLVYDEAKRSAFAAAALESVRDRSWQRIGDELLEHYDFVRSLVASRSA</sequence>
<accession>A0A4Y4DM52</accession>
<feature type="domain" description="Glycosyl transferase family 1" evidence="4">
    <location>
        <begin position="199"/>
        <end position="350"/>
    </location>
</feature>
<gene>
    <name evidence="6" type="ORF">AUR04nite_15480</name>
</gene>
<dbReference type="Pfam" id="PF00534">
    <property type="entry name" value="Glycos_transf_1"/>
    <property type="match status" value="1"/>
</dbReference>
<dbReference type="Gene3D" id="3.40.50.2000">
    <property type="entry name" value="Glycogen Phosphorylase B"/>
    <property type="match status" value="2"/>
</dbReference>
<dbReference type="PANTHER" id="PTHR45947">
    <property type="entry name" value="SULFOQUINOVOSYL TRANSFERASE SQD2"/>
    <property type="match status" value="1"/>
</dbReference>
<evidence type="ECO:0000259" key="4">
    <source>
        <dbReference type="Pfam" id="PF00534"/>
    </source>
</evidence>
<dbReference type="SUPFAM" id="SSF53756">
    <property type="entry name" value="UDP-Glycosyltransferase/glycogen phosphorylase"/>
    <property type="match status" value="1"/>
</dbReference>
<proteinExistence type="predicted"/>
<evidence type="ECO:0000256" key="3">
    <source>
        <dbReference type="ARBA" id="ARBA00022679"/>
    </source>
</evidence>
<comment type="caution">
    <text evidence="6">The sequence shown here is derived from an EMBL/GenBank/DDBJ whole genome shotgun (WGS) entry which is preliminary data.</text>
</comment>